<evidence type="ECO:0000313" key="8">
    <source>
        <dbReference type="EMBL" id="MFC7125750.1"/>
    </source>
</evidence>
<dbReference type="CDD" id="cd11386">
    <property type="entry name" value="MCP_signal"/>
    <property type="match status" value="1"/>
</dbReference>
<dbReference type="Gene3D" id="6.10.250.1910">
    <property type="match status" value="1"/>
</dbReference>
<feature type="compositionally biased region" description="Basic and acidic residues" evidence="4">
    <location>
        <begin position="402"/>
        <end position="415"/>
    </location>
</feature>
<comment type="similarity">
    <text evidence="2">Belongs to the methyl-accepting chemotaxis (MCP) protein family.</text>
</comment>
<evidence type="ECO:0000256" key="4">
    <source>
        <dbReference type="SAM" id="MobiDB-lite"/>
    </source>
</evidence>
<proteinExistence type="inferred from homology"/>
<evidence type="ECO:0000256" key="1">
    <source>
        <dbReference type="ARBA" id="ARBA00023224"/>
    </source>
</evidence>
<keyword evidence="1 3" id="KW-0807">Transducer</keyword>
<dbReference type="InterPro" id="IPR004089">
    <property type="entry name" value="MCPsignal_dom"/>
</dbReference>
<dbReference type="Pfam" id="PF00015">
    <property type="entry name" value="MCPsignal"/>
    <property type="match status" value="1"/>
</dbReference>
<dbReference type="SUPFAM" id="SSF158472">
    <property type="entry name" value="HAMP domain-like"/>
    <property type="match status" value="1"/>
</dbReference>
<dbReference type="Proteomes" id="UP001596414">
    <property type="component" value="Unassembled WGS sequence"/>
</dbReference>
<evidence type="ECO:0000256" key="3">
    <source>
        <dbReference type="PROSITE-ProRule" id="PRU00284"/>
    </source>
</evidence>
<name>A0ABD5X3T3_9EURY</name>
<protein>
    <submittedName>
        <fullName evidence="8">Methyl-accepting chemotaxis protein</fullName>
    </submittedName>
</protein>
<dbReference type="RefSeq" id="WP_267636864.1">
    <property type="nucleotide sequence ID" value="NZ_JAODIY010000008.1"/>
</dbReference>
<reference evidence="8 9" key="1">
    <citation type="journal article" date="2014" name="Int. J. Syst. Evol. Microbiol.">
        <title>Complete genome sequence of Corynebacterium casei LMG S-19264T (=DSM 44701T), isolated from a smear-ripened cheese.</title>
        <authorList>
            <consortium name="US DOE Joint Genome Institute (JGI-PGF)"/>
            <person name="Walter F."/>
            <person name="Albersmeier A."/>
            <person name="Kalinowski J."/>
            <person name="Ruckert C."/>
        </authorList>
    </citation>
    <scope>NUCLEOTIDE SEQUENCE [LARGE SCALE GENOMIC DNA]</scope>
    <source>
        <strain evidence="8 9">CGMCC 4.7215</strain>
    </source>
</reference>
<feature type="domain" description="HAMP" evidence="7">
    <location>
        <begin position="413"/>
        <end position="466"/>
    </location>
</feature>
<feature type="domain" description="HAMP" evidence="7">
    <location>
        <begin position="326"/>
        <end position="378"/>
    </location>
</feature>
<dbReference type="SMART" id="SM00283">
    <property type="entry name" value="MA"/>
    <property type="match status" value="1"/>
</dbReference>
<dbReference type="CDD" id="cd06225">
    <property type="entry name" value="HAMP"/>
    <property type="match status" value="1"/>
</dbReference>
<evidence type="ECO:0000256" key="5">
    <source>
        <dbReference type="SAM" id="Phobius"/>
    </source>
</evidence>
<keyword evidence="5" id="KW-0472">Membrane</keyword>
<keyword evidence="5" id="KW-0812">Transmembrane</keyword>
<dbReference type="PANTHER" id="PTHR32089:SF112">
    <property type="entry name" value="LYSOZYME-LIKE PROTEIN-RELATED"/>
    <property type="match status" value="1"/>
</dbReference>
<dbReference type="PANTHER" id="PTHR32089">
    <property type="entry name" value="METHYL-ACCEPTING CHEMOTAXIS PROTEIN MCPB"/>
    <property type="match status" value="1"/>
</dbReference>
<dbReference type="GO" id="GO:0007165">
    <property type="term" value="P:signal transduction"/>
    <property type="evidence" value="ECO:0007669"/>
    <property type="project" value="UniProtKB-KW"/>
</dbReference>
<feature type="transmembrane region" description="Helical" evidence="5">
    <location>
        <begin position="39"/>
        <end position="58"/>
    </location>
</feature>
<dbReference type="InterPro" id="IPR003660">
    <property type="entry name" value="HAMP_dom"/>
</dbReference>
<dbReference type="AlphaFoldDB" id="A0ABD5X3T3"/>
<dbReference type="SMART" id="SM00304">
    <property type="entry name" value="HAMP"/>
    <property type="match status" value="2"/>
</dbReference>
<sequence>MSDKDITDILPSRKILRNVRNGISTITPAFIRKNLTGKLLTILLLGTLVSGLSVFVLYGQIDDGLTKQVDSQVESDTTLYAELYDDWLQEHWSTMSTKSSDGGLLTSDRQELNSWLDELTRDLSEEVDSTYVVDKESGEIIGSSVRRNYGINLYEHGLSKEAVRSGIFISEPIMLPNKDEKITFLGYEGLRNKFVIAGVPTNTTLVPSQTFNGSTTVLRTVDGQRILGPSSDGSQEAVADFEPDTSITQMTHGGGKIRGTRTLSHSATGGFSQQEYIPEQTLGTVVVHSVPEDKALALGEDISNDILLAFGLTFVLLIGTALVSMRSVTTAIDDLSGRTQQISEGDFDVDVSSGRDDEIGVLYRSVGAMRDALSERIEEAQAAIEETETAREDAEQAQNEAEQARREAEAVSKQLEKQAEEYSDVLAEFADGNLTVRMDTETDNAALARIATSFNEMAGDLEETIVHIREFAADVSESSDQISASAGEIKQTSDDVSRSMQETAEDADRQDEDIQRASQRVIDQSASIEEVAASTDEATTQSQRAAKLSADGQEYADNTTSEMATIEQRTEEMVREVENLDDEVGAIGDIVELIEEIAEQTNMLALNASIEAARAGEAGEGFAVVANEIKSLSEETQAATDEIEQLVTHAQDSTEDVVTDIQGMRESVETGTETVEQTVDVFEEIATAVEEVDRTIQSISGAVDNQADAAEEIEALVQDIGDVSEATTANATDVAAAVEEQTSAVSEVNSQIQGLSDRAATLQEITDEFVVESEDRQADDLSPTER</sequence>
<evidence type="ECO:0000256" key="2">
    <source>
        <dbReference type="ARBA" id="ARBA00029447"/>
    </source>
</evidence>
<comment type="caution">
    <text evidence="8">The sequence shown here is derived from an EMBL/GenBank/DDBJ whole genome shotgun (WGS) entry which is preliminary data.</text>
</comment>
<gene>
    <name evidence="8" type="ORF">ACFQJ7_06815</name>
</gene>
<dbReference type="EMBL" id="JBHSZQ010000008">
    <property type="protein sequence ID" value="MFC7125750.1"/>
    <property type="molecule type" value="Genomic_DNA"/>
</dbReference>
<dbReference type="Pfam" id="PF00672">
    <property type="entry name" value="HAMP"/>
    <property type="match status" value="1"/>
</dbReference>
<accession>A0ABD5X3T3</accession>
<feature type="region of interest" description="Disordered" evidence="4">
    <location>
        <begin position="476"/>
        <end position="516"/>
    </location>
</feature>
<feature type="domain" description="Methyl-accepting transducer" evidence="6">
    <location>
        <begin position="485"/>
        <end position="721"/>
    </location>
</feature>
<evidence type="ECO:0000259" key="6">
    <source>
        <dbReference type="PROSITE" id="PS50111"/>
    </source>
</evidence>
<evidence type="ECO:0000313" key="9">
    <source>
        <dbReference type="Proteomes" id="UP001596414"/>
    </source>
</evidence>
<dbReference type="PROSITE" id="PS50885">
    <property type="entry name" value="HAMP"/>
    <property type="match status" value="2"/>
</dbReference>
<organism evidence="8 9">
    <name type="scientific">Halovenus rubra</name>
    <dbReference type="NCBI Taxonomy" id="869890"/>
    <lineage>
        <taxon>Archaea</taxon>
        <taxon>Methanobacteriati</taxon>
        <taxon>Methanobacteriota</taxon>
        <taxon>Stenosarchaea group</taxon>
        <taxon>Halobacteria</taxon>
        <taxon>Halobacteriales</taxon>
        <taxon>Haloarculaceae</taxon>
        <taxon>Halovenus</taxon>
    </lineage>
</organism>
<dbReference type="PROSITE" id="PS50111">
    <property type="entry name" value="CHEMOTAXIS_TRANSDUC_2"/>
    <property type="match status" value="1"/>
</dbReference>
<feature type="region of interest" description="Disordered" evidence="4">
    <location>
        <begin position="386"/>
        <end position="415"/>
    </location>
</feature>
<keyword evidence="5" id="KW-1133">Transmembrane helix</keyword>
<dbReference type="Gene3D" id="1.10.287.950">
    <property type="entry name" value="Methyl-accepting chemotaxis protein"/>
    <property type="match status" value="1"/>
</dbReference>
<dbReference type="SUPFAM" id="SSF58104">
    <property type="entry name" value="Methyl-accepting chemotaxis protein (MCP) signaling domain"/>
    <property type="match status" value="1"/>
</dbReference>
<evidence type="ECO:0000259" key="7">
    <source>
        <dbReference type="PROSITE" id="PS50885"/>
    </source>
</evidence>